<organism evidence="1">
    <name type="scientific">Archaeoglobus fulgidus</name>
    <dbReference type="NCBI Taxonomy" id="2234"/>
    <lineage>
        <taxon>Archaea</taxon>
        <taxon>Methanobacteriati</taxon>
        <taxon>Methanobacteriota</taxon>
        <taxon>Archaeoglobi</taxon>
        <taxon>Archaeoglobales</taxon>
        <taxon>Archaeoglobaceae</taxon>
        <taxon>Archaeoglobus</taxon>
    </lineage>
</organism>
<proteinExistence type="predicted"/>
<evidence type="ECO:0008006" key="2">
    <source>
        <dbReference type="Google" id="ProtNLM"/>
    </source>
</evidence>
<dbReference type="EMBL" id="DSYZ01000034">
    <property type="protein sequence ID" value="HGT82384.1"/>
    <property type="molecule type" value="Genomic_DNA"/>
</dbReference>
<comment type="caution">
    <text evidence="1">The sequence shown here is derived from an EMBL/GenBank/DDBJ whole genome shotgun (WGS) entry which is preliminary data.</text>
</comment>
<reference evidence="1" key="1">
    <citation type="journal article" date="2020" name="mSystems">
        <title>Genome- and Community-Level Interaction Insights into Carbon Utilization and Element Cycling Functions of Hydrothermarchaeota in Hydrothermal Sediment.</title>
        <authorList>
            <person name="Zhou Z."/>
            <person name="Liu Y."/>
            <person name="Xu W."/>
            <person name="Pan J."/>
            <person name="Luo Z.H."/>
            <person name="Li M."/>
        </authorList>
    </citation>
    <scope>NUCLEOTIDE SEQUENCE [LARGE SCALE GENOMIC DNA]</scope>
    <source>
        <strain evidence="1">SpSt-587</strain>
    </source>
</reference>
<dbReference type="AlphaFoldDB" id="A0A7J3M2B4"/>
<name>A0A7J3M2B4_ARCFL</name>
<sequence>MDLREDEGVEILGVRIRCDYIGYINGKAVVAIEKATKNNEVSSLEFAKAYARFRGFRYAGIISEDLKLYDLKENKFVDDLELDFIEPDEKFGRLALLFFECTQCECKRSPTRQ</sequence>
<gene>
    <name evidence="1" type="ORF">ENT52_01460</name>
</gene>
<protein>
    <recommendedName>
        <fullName evidence="2">Type I restriction enzyme R protein N-terminal domain-containing protein</fullName>
    </recommendedName>
</protein>
<accession>A0A7J3M2B4</accession>
<evidence type="ECO:0000313" key="1">
    <source>
        <dbReference type="EMBL" id="HGT82384.1"/>
    </source>
</evidence>